<keyword evidence="2" id="KW-1185">Reference proteome</keyword>
<accession>A0ACD3BDD3</accession>
<dbReference type="Proteomes" id="UP000308600">
    <property type="component" value="Unassembled WGS sequence"/>
</dbReference>
<organism evidence="1 2">
    <name type="scientific">Pluteus cervinus</name>
    <dbReference type="NCBI Taxonomy" id="181527"/>
    <lineage>
        <taxon>Eukaryota</taxon>
        <taxon>Fungi</taxon>
        <taxon>Dikarya</taxon>
        <taxon>Basidiomycota</taxon>
        <taxon>Agaricomycotina</taxon>
        <taxon>Agaricomycetes</taxon>
        <taxon>Agaricomycetidae</taxon>
        <taxon>Agaricales</taxon>
        <taxon>Pluteineae</taxon>
        <taxon>Pluteaceae</taxon>
        <taxon>Pluteus</taxon>
    </lineage>
</organism>
<protein>
    <submittedName>
        <fullName evidence="1">Uncharacterized protein</fullName>
    </submittedName>
</protein>
<name>A0ACD3BDD3_9AGAR</name>
<reference evidence="1 2" key="1">
    <citation type="journal article" date="2019" name="Nat. Ecol. Evol.">
        <title>Megaphylogeny resolves global patterns of mushroom evolution.</title>
        <authorList>
            <person name="Varga T."/>
            <person name="Krizsan K."/>
            <person name="Foldi C."/>
            <person name="Dima B."/>
            <person name="Sanchez-Garcia M."/>
            <person name="Sanchez-Ramirez S."/>
            <person name="Szollosi G.J."/>
            <person name="Szarkandi J.G."/>
            <person name="Papp V."/>
            <person name="Albert L."/>
            <person name="Andreopoulos W."/>
            <person name="Angelini C."/>
            <person name="Antonin V."/>
            <person name="Barry K.W."/>
            <person name="Bougher N.L."/>
            <person name="Buchanan P."/>
            <person name="Buyck B."/>
            <person name="Bense V."/>
            <person name="Catcheside P."/>
            <person name="Chovatia M."/>
            <person name="Cooper J."/>
            <person name="Damon W."/>
            <person name="Desjardin D."/>
            <person name="Finy P."/>
            <person name="Geml J."/>
            <person name="Haridas S."/>
            <person name="Hughes K."/>
            <person name="Justo A."/>
            <person name="Karasinski D."/>
            <person name="Kautmanova I."/>
            <person name="Kiss B."/>
            <person name="Kocsube S."/>
            <person name="Kotiranta H."/>
            <person name="LaButti K.M."/>
            <person name="Lechner B.E."/>
            <person name="Liimatainen K."/>
            <person name="Lipzen A."/>
            <person name="Lukacs Z."/>
            <person name="Mihaltcheva S."/>
            <person name="Morgado L.N."/>
            <person name="Niskanen T."/>
            <person name="Noordeloos M.E."/>
            <person name="Ohm R.A."/>
            <person name="Ortiz-Santana B."/>
            <person name="Ovrebo C."/>
            <person name="Racz N."/>
            <person name="Riley R."/>
            <person name="Savchenko A."/>
            <person name="Shiryaev A."/>
            <person name="Soop K."/>
            <person name="Spirin V."/>
            <person name="Szebenyi C."/>
            <person name="Tomsovsky M."/>
            <person name="Tulloss R.E."/>
            <person name="Uehling J."/>
            <person name="Grigoriev I.V."/>
            <person name="Vagvolgyi C."/>
            <person name="Papp T."/>
            <person name="Martin F.M."/>
            <person name="Miettinen O."/>
            <person name="Hibbett D.S."/>
            <person name="Nagy L.G."/>
        </authorList>
    </citation>
    <scope>NUCLEOTIDE SEQUENCE [LARGE SCALE GENOMIC DNA]</scope>
    <source>
        <strain evidence="1 2">NL-1719</strain>
    </source>
</reference>
<dbReference type="EMBL" id="ML208265">
    <property type="protein sequence ID" value="TFK75007.1"/>
    <property type="molecule type" value="Genomic_DNA"/>
</dbReference>
<gene>
    <name evidence="1" type="ORF">BDN72DRAFT_832712</name>
</gene>
<sequence length="303" mass="32961">MYNISPQQPSELPPRTRRSASGPPAHPSNPRATSQPANYSTRNHSHHHRHHTLSMVPSSSSPSSSSSPPRTGRTATKIMSSVRRSFSVVTSPKKRQTSATAGMLYSTPEEHDSYAHSRFLAHDTHDSQAPPTVEQIAMGLHVSRTPHLRQYPYSQRHHPSSTPLHPHPHHNPNSYHNHPYLTPADPPSRRPSSSTTLPPPPTRSSLKKSSTLNSGSSPRVTNPGFASVASGSSTTITSNSGPSTPHSNRSLTSLKLRMSRFLPGLRIASPSSSTESSISSSPRNSSEYHVVKKAVRFSTNDDI</sequence>
<proteinExistence type="predicted"/>
<evidence type="ECO:0000313" key="1">
    <source>
        <dbReference type="EMBL" id="TFK75007.1"/>
    </source>
</evidence>
<evidence type="ECO:0000313" key="2">
    <source>
        <dbReference type="Proteomes" id="UP000308600"/>
    </source>
</evidence>